<reference evidence="8 9" key="1">
    <citation type="submission" date="2014-06" db="EMBL/GenBank/DDBJ databases">
        <title>Saccharopolyspora rectivirgula DSM-43113 Genome sequencing.</title>
        <authorList>
            <person name="Barrera C."/>
            <person name="Millon L."/>
            <person name="Rognon B."/>
            <person name="Zaugg C."/>
            <person name="Monod M."/>
        </authorList>
    </citation>
    <scope>NUCLEOTIDE SEQUENCE [LARGE SCALE GENOMIC DNA]</scope>
    <source>
        <strain evidence="8 9">DSM 43113</strain>
    </source>
</reference>
<evidence type="ECO:0000256" key="2">
    <source>
        <dbReference type="ARBA" id="ARBA00005779"/>
    </source>
</evidence>
<dbReference type="AlphaFoldDB" id="A0A073AWP2"/>
<evidence type="ECO:0000256" key="7">
    <source>
        <dbReference type="SAM" id="Phobius"/>
    </source>
</evidence>
<sequence>MFQELLAGLLAAVAYGVIGVVMMALGYVLVDVATPGKLKDLIWVQRNPNATLLLVSGLLGVGIVLTTAIAASANDLVTGLIGTVAYGLLGLILMSLSFLIIDAITPGKLGDELATPDLHPATWVNAAAHVVIATIIAAAIW</sequence>
<evidence type="ECO:0000256" key="6">
    <source>
        <dbReference type="ARBA" id="ARBA00023136"/>
    </source>
</evidence>
<accession>A0A073AWP2</accession>
<evidence type="ECO:0000256" key="4">
    <source>
        <dbReference type="ARBA" id="ARBA00022692"/>
    </source>
</evidence>
<feature type="transmembrane region" description="Helical" evidence="7">
    <location>
        <begin position="121"/>
        <end position="140"/>
    </location>
</feature>
<organism evidence="8 9">
    <name type="scientific">Saccharopolyspora rectivirgula</name>
    <dbReference type="NCBI Taxonomy" id="28042"/>
    <lineage>
        <taxon>Bacteria</taxon>
        <taxon>Bacillati</taxon>
        <taxon>Actinomycetota</taxon>
        <taxon>Actinomycetes</taxon>
        <taxon>Pseudonocardiales</taxon>
        <taxon>Pseudonocardiaceae</taxon>
        <taxon>Saccharopolyspora</taxon>
    </lineage>
</organism>
<evidence type="ECO:0000256" key="3">
    <source>
        <dbReference type="ARBA" id="ARBA00022475"/>
    </source>
</evidence>
<keyword evidence="4 7" id="KW-0812">Transmembrane</keyword>
<keyword evidence="3" id="KW-1003">Cell membrane</keyword>
<comment type="caution">
    <text evidence="8">The sequence shown here is derived from an EMBL/GenBank/DDBJ whole genome shotgun (WGS) entry which is preliminary data.</text>
</comment>
<dbReference type="STRING" id="28042.GU90_15740"/>
<feature type="transmembrane region" description="Helical" evidence="7">
    <location>
        <begin position="7"/>
        <end position="30"/>
    </location>
</feature>
<dbReference type="InterPro" id="IPR007140">
    <property type="entry name" value="DUF350"/>
</dbReference>
<evidence type="ECO:0000256" key="1">
    <source>
        <dbReference type="ARBA" id="ARBA00004651"/>
    </source>
</evidence>
<protein>
    <submittedName>
        <fullName evidence="8">Membrane protein</fullName>
    </submittedName>
</protein>
<dbReference type="PANTHER" id="PTHR40043:SF1">
    <property type="entry name" value="UPF0719 INNER MEMBRANE PROTEIN YJFL"/>
    <property type="match status" value="1"/>
</dbReference>
<dbReference type="PANTHER" id="PTHR40043">
    <property type="entry name" value="UPF0719 INNER MEMBRANE PROTEIN YJFL"/>
    <property type="match status" value="1"/>
</dbReference>
<comment type="similarity">
    <text evidence="2">Belongs to the UPF0719 family.</text>
</comment>
<gene>
    <name evidence="8" type="ORF">GU90_15740</name>
</gene>
<evidence type="ECO:0000313" key="8">
    <source>
        <dbReference type="EMBL" id="KEI43497.1"/>
    </source>
</evidence>
<dbReference type="EMBL" id="JNVU01000038">
    <property type="protein sequence ID" value="KEI43497.1"/>
    <property type="molecule type" value="Genomic_DNA"/>
</dbReference>
<dbReference type="GO" id="GO:0005886">
    <property type="term" value="C:plasma membrane"/>
    <property type="evidence" value="ECO:0007669"/>
    <property type="project" value="UniProtKB-SubCell"/>
</dbReference>
<dbReference type="Proteomes" id="UP000031419">
    <property type="component" value="Unassembled WGS sequence"/>
</dbReference>
<evidence type="ECO:0000256" key="5">
    <source>
        <dbReference type="ARBA" id="ARBA00022989"/>
    </source>
</evidence>
<comment type="subcellular location">
    <subcellularLocation>
        <location evidence="1">Cell membrane</location>
        <topology evidence="1">Multi-pass membrane protein</topology>
    </subcellularLocation>
</comment>
<feature type="transmembrane region" description="Helical" evidence="7">
    <location>
        <begin position="50"/>
        <end position="73"/>
    </location>
</feature>
<keyword evidence="6 7" id="KW-0472">Membrane</keyword>
<name>A0A073AWP2_9PSEU</name>
<keyword evidence="5 7" id="KW-1133">Transmembrane helix</keyword>
<keyword evidence="9" id="KW-1185">Reference proteome</keyword>
<feature type="transmembrane region" description="Helical" evidence="7">
    <location>
        <begin position="80"/>
        <end position="101"/>
    </location>
</feature>
<evidence type="ECO:0000313" key="9">
    <source>
        <dbReference type="Proteomes" id="UP000031419"/>
    </source>
</evidence>
<dbReference type="eggNOG" id="COG3766">
    <property type="taxonomic scope" value="Bacteria"/>
</dbReference>
<proteinExistence type="inferred from homology"/>
<dbReference type="RefSeq" id="WP_029721729.1">
    <property type="nucleotide sequence ID" value="NZ_JAJUIW010000016.1"/>
</dbReference>
<dbReference type="Pfam" id="PF03994">
    <property type="entry name" value="DUF350"/>
    <property type="match status" value="1"/>
</dbReference>